<dbReference type="Proteomes" id="UP000061348">
    <property type="component" value="Unassembled WGS sequence"/>
</dbReference>
<organism evidence="1 2">
    <name type="scientific">Pseudomonas fluorescens</name>
    <dbReference type="NCBI Taxonomy" id="294"/>
    <lineage>
        <taxon>Bacteria</taxon>
        <taxon>Pseudomonadati</taxon>
        <taxon>Pseudomonadota</taxon>
        <taxon>Gammaproteobacteria</taxon>
        <taxon>Pseudomonadales</taxon>
        <taxon>Pseudomonadaceae</taxon>
        <taxon>Pseudomonas</taxon>
    </lineage>
</organism>
<reference evidence="1 2" key="1">
    <citation type="submission" date="2015-05" db="EMBL/GenBank/DDBJ databases">
        <title>A genomic and transcriptomic approach to investigate the blue pigment phenotype in Pseudomonas fluorescens.</title>
        <authorList>
            <person name="Andreani N.A."/>
            <person name="Cardazzo B."/>
        </authorList>
    </citation>
    <scope>NUCLEOTIDE SEQUENCE [LARGE SCALE GENOMIC DNA]</scope>
    <source>
        <strain evidence="1 2">Ps_22</strain>
    </source>
</reference>
<accession>A0A120G6L0</accession>
<comment type="caution">
    <text evidence="1">The sequence shown here is derived from an EMBL/GenBank/DDBJ whole genome shotgun (WGS) entry which is preliminary data.</text>
</comment>
<proteinExistence type="predicted"/>
<protein>
    <submittedName>
        <fullName evidence="1">Uncharacterized protein</fullName>
    </submittedName>
</protein>
<dbReference type="EMBL" id="LCYA01000120">
    <property type="protein sequence ID" value="KWV85858.1"/>
    <property type="molecule type" value="Genomic_DNA"/>
</dbReference>
<name>A0A120G6L0_PSEFL</name>
<evidence type="ECO:0000313" key="2">
    <source>
        <dbReference type="Proteomes" id="UP000061348"/>
    </source>
</evidence>
<evidence type="ECO:0000313" key="1">
    <source>
        <dbReference type="EMBL" id="KWV85858.1"/>
    </source>
</evidence>
<sequence length="255" mass="27943">MRRLTTMINQSLEFQGIVVGQAFDGCFTEHRLAETPVQLQLATIDLTVDFQPVAQRCLRALLGTAGISGRREQSWLFATVEAGIELPQIVEGDTWLRQGRQRLLRCGITQVTQGTEPQALVGHGSQLLLDAFEGSSQGIGRYQLHRVKAGEPTDSASQVDVIEQIFAAMTFKPDQRRSLAAPARNNSRQGSQQQVIDLGAIGTRRVVQQAPSIGGIQMCAHTQGQLVAQARLWIGARQTDRTALQLRLPPSQLVL</sequence>
<gene>
    <name evidence="1" type="ORF">PFLmoz3_04501</name>
</gene>
<dbReference type="AlphaFoldDB" id="A0A120G6L0"/>